<evidence type="ECO:0000256" key="9">
    <source>
        <dbReference type="ARBA" id="ARBA00022989"/>
    </source>
</evidence>
<evidence type="ECO:0000256" key="12">
    <source>
        <dbReference type="PROSITE-ProRule" id="PRU00409"/>
    </source>
</evidence>
<evidence type="ECO:0000256" key="13">
    <source>
        <dbReference type="SAM" id="MobiDB-lite"/>
    </source>
</evidence>
<feature type="transmembrane region" description="Helical" evidence="14">
    <location>
        <begin position="1833"/>
        <end position="1855"/>
    </location>
</feature>
<dbReference type="PROSITE" id="PS50975">
    <property type="entry name" value="ATP_GRASP"/>
    <property type="match status" value="1"/>
</dbReference>
<dbReference type="GO" id="GO:0046872">
    <property type="term" value="F:metal ion binding"/>
    <property type="evidence" value="ECO:0007669"/>
    <property type="project" value="UniProtKB-KW"/>
</dbReference>
<dbReference type="InterPro" id="IPR011053">
    <property type="entry name" value="Single_hybrid_motif"/>
</dbReference>
<proteinExistence type="predicted"/>
<dbReference type="InterPro" id="IPR003379">
    <property type="entry name" value="Carboxylase_cons_dom"/>
</dbReference>
<feature type="transmembrane region" description="Helical" evidence="14">
    <location>
        <begin position="1951"/>
        <end position="1973"/>
    </location>
</feature>
<evidence type="ECO:0000259" key="19">
    <source>
        <dbReference type="PROSITE" id="PS50991"/>
    </source>
</evidence>
<sequence length="2027" mass="231834">EGVMFYNRLHGILRGHQNVLKLQRYGSLSSKNKPGTMEFQRVMVANRGEIATRIFRALTEMEKTSVAIYAQQDKNSVHRLKADESYIVGQGLPPVAAYLNIDNIIEVALKNNVDAIHPGYGFLSERPDFAQKCKEANIVFIGPSSDILLKMSDKTAARQTAIEANIPVIPGSNGPVLTVEEVKEFGAKYGFPIIVKAAFGGGGRGMRKINNEKEIDEAFRRAYSEAKSAFGDGSLFVEKFVERPRHIEVQILGDKFGNIVHLYERDCSVQRRHQKVIEIAPAPILDPKCRENMLNDALKLAKHVGYENAGTVEFLLDNKGNHYFMEVNPRLQVEHTVTEEITGVDIVQAQVRLAEGKSLDDIKLHQDTIQVNGSAIQCRLTTEDPAQNFQPDSGRIEVYRSGTGMGIRIDSASAFQGSVITPDYDSLLVKIIAHARNHPNAVAKMSRALKEFRIRGVKTNIPFLINVLSQPDFVEGSVDTHFIDENPHLLKFNPKVRVNGPLTPLVTGDPPKNVEPPIPETSNKPLPKGFRDILIKEGPEKFARAIRRNKGCLVTDTTMRDAHQSLLATRVRTYDMLQIAPFVASNFNKFFSLENWAGATFDVSMRFLHECPWERLEKLREAIPNIPFQCLLRGANGVGYSNYPTNVINKFSELAVKSGMDIFRVFDSLNYLPNLKIGMESIGNAGGVIEAAMSYTGDVADKTRVKYNLEYYLKLADELIKGGTHILCIKDMAGLLKPEAARILISALRDKYPDTPIHVHTHDTSGAGVASMLECARAGADIVDLAIDSMSGMTSQPSMGAFVSSLKGTNLDTEIDMDIISKYNAYWESTRQLYAPFECTKTMKSGNSDVYKHGIPGGQYTNLQFQSFSLGLGDKFEEVKKKYAEANEVLGDIIKVTPSSKMVGDLAQFMTQNNLTKETVIEEADELSFPMSVVEFFQGKLGEPPYGFPEPLRTKVLRGREKYTGPPSNYSKPVDLDELKNDLERKHGRKLRDVDVLSSCMFPKEFDDFEKFRQLYGPVDKLPTKVFLTGLDVAEEVNVDLEKGKTLSVKYLANGHLNDVGEREVFFEMNGQARTVFVKDQEASKNIITRAKAVPGMKGSVGSPMPGEILEIKVKEGDVVSAKSPLFVLSAMKMEMVIDAPIGGTVKKIYLVKGEKVNGGDLEINNIMSSNISYTTLNDIEDWNHLYEEYYIGALIVFIVLIPHSFINIYFLRFAINNNYLMNHKFIQYTTIIFSCGYLLAGCNTMLLEGQYLYAYYTKTKIHFWTCVTLRTLQQFTLFSISTTTFLLAVQRFFIIIYSIKLKWNISFLIFFIISSLSFINVYLTIFQSKYVVFNEICTFYPVQPMIYLLHLSTFLTSILPFMALLINFCTFYQLKKLYKIVRNVSKYEHYKKTLLNLSIQTLIPFLCNCPIFTFFFLQVFSKTNVPSIVWRIADVFHYLQYSIMSSSTKYFNLSDIKQWNQINEGYYTDALIVFITLLPHPFINIYFLYFVLKNKYLKEHKFVQYTTIVFSCEYLLAGGNTMFLEGQYLYAYYTKTEIHYWSCAFLRTLQQTTVFSISTTTFLFAVQRFFIIIYSIKLRWSIMFLIFVIITSPSIITVYLTNFQSKYVIPDGICSFLPVHPMRSFLYISTFLNTFFPFLSLLTNLGTFYKLKKMYKIVKNVSKYENYKRSLLNLSIQTFIPFLCNTPAFVFFFLYIFNKTDIPSIAWRITDKSKKHLLLSLVSKLQTNFCKEVLMSYILNLSDIKQWNQLNEGYYTDALIVFITLLPHSFINIYFLRFVLKNKYLKQHKFIQYTTIIFSCEYLLAGSNTMLLEGQYLFAYYTKTKIHFWSCFILRTLQQCTLFSISTTIFLFAVQRFFIIAYNIKIKWSIFSLSFINVYLAIFQSKYGQPDGICSFIPIHPMRYLLYLSTFLNTFFPFLALLTNLGTFYKLKKVYKQVKSVSKYKNYKRSLLNLSIQTFIPFLCNTPPSIFFFLQIFSKTYIPSIAWRLADVFHYIQYSTTTFITLLFIKEIKETIVSKFSLKISD</sequence>
<dbReference type="PROSITE" id="PS00866">
    <property type="entry name" value="CPSASE_1"/>
    <property type="match status" value="1"/>
</dbReference>
<comment type="subcellular location">
    <subcellularLocation>
        <location evidence="2">Membrane</location>
    </subcellularLocation>
</comment>
<dbReference type="AlphaFoldDB" id="A0AAF5CYI7"/>
<dbReference type="PROSITE" id="PS50262">
    <property type="entry name" value="G_PROTEIN_RECEP_F1_2"/>
    <property type="match status" value="1"/>
</dbReference>
<dbReference type="InterPro" id="IPR011054">
    <property type="entry name" value="Rudment_hybrid_motif"/>
</dbReference>
<evidence type="ECO:0000256" key="2">
    <source>
        <dbReference type="ARBA" id="ARBA00004370"/>
    </source>
</evidence>
<dbReference type="CDD" id="cd07937">
    <property type="entry name" value="DRE_TIM_PC_TC_5S"/>
    <property type="match status" value="1"/>
</dbReference>
<dbReference type="FunFam" id="3.40.50.20:FF:000010">
    <property type="entry name" value="Propionyl-CoA carboxylase subunit alpha"/>
    <property type="match status" value="1"/>
</dbReference>
<dbReference type="Gene3D" id="1.20.1070.10">
    <property type="entry name" value="Rhodopsin 7-helix transmembrane proteins"/>
    <property type="match status" value="3"/>
</dbReference>
<dbReference type="GO" id="GO:0006094">
    <property type="term" value="P:gluconeogenesis"/>
    <property type="evidence" value="ECO:0007669"/>
    <property type="project" value="InterPro"/>
</dbReference>
<dbReference type="GO" id="GO:0004736">
    <property type="term" value="F:pyruvate carboxylase activity"/>
    <property type="evidence" value="ECO:0007669"/>
    <property type="project" value="UniProtKB-EC"/>
</dbReference>
<comment type="cofactor">
    <cofactor evidence="1">
        <name>biotin</name>
        <dbReference type="ChEBI" id="CHEBI:57586"/>
    </cofactor>
</comment>
<dbReference type="WBParaSite" id="TCONS_00003694.p1">
    <property type="protein sequence ID" value="TCONS_00003694.p1"/>
    <property type="gene ID" value="XLOC_000144"/>
</dbReference>
<feature type="transmembrane region" description="Helical" evidence="14">
    <location>
        <begin position="1867"/>
        <end position="1885"/>
    </location>
</feature>
<dbReference type="InterPro" id="IPR005930">
    <property type="entry name" value="Pyruv_COase"/>
</dbReference>
<dbReference type="InterPro" id="IPR017452">
    <property type="entry name" value="GPCR_Rhodpsn_7TM"/>
</dbReference>
<dbReference type="PROSITE" id="PS50979">
    <property type="entry name" value="BC"/>
    <property type="match status" value="1"/>
</dbReference>
<dbReference type="CDD" id="cd00637">
    <property type="entry name" value="7tm_classA_rhodopsin-like"/>
    <property type="match status" value="3"/>
</dbReference>
<dbReference type="Gene3D" id="3.30.470.20">
    <property type="entry name" value="ATP-grasp fold, B domain"/>
    <property type="match status" value="1"/>
</dbReference>
<dbReference type="PROSITE" id="PS00867">
    <property type="entry name" value="CPSASE_2"/>
    <property type="match status" value="1"/>
</dbReference>
<dbReference type="InterPro" id="IPR005479">
    <property type="entry name" value="CPAse_ATP-bd"/>
</dbReference>
<evidence type="ECO:0000256" key="10">
    <source>
        <dbReference type="ARBA" id="ARBA00023136"/>
    </source>
</evidence>
<feature type="transmembrane region" description="Helical" evidence="14">
    <location>
        <begin position="1394"/>
        <end position="1418"/>
    </location>
</feature>
<dbReference type="FunFam" id="2.40.50.100:FF:000003">
    <property type="entry name" value="Acetyl-CoA carboxylase biotin carboxyl carrier protein"/>
    <property type="match status" value="1"/>
</dbReference>
<dbReference type="PANTHER" id="PTHR43778">
    <property type="entry name" value="PYRUVATE CARBOXYLASE"/>
    <property type="match status" value="1"/>
</dbReference>
<dbReference type="Pfam" id="PF00682">
    <property type="entry name" value="HMGL-like"/>
    <property type="match status" value="1"/>
</dbReference>
<dbReference type="NCBIfam" id="TIGR01235">
    <property type="entry name" value="pyruv_carbox"/>
    <property type="match status" value="1"/>
</dbReference>
<evidence type="ECO:0000256" key="8">
    <source>
        <dbReference type="ARBA" id="ARBA00022840"/>
    </source>
</evidence>
<feature type="transmembrane region" description="Helical" evidence="14">
    <location>
        <begin position="1306"/>
        <end position="1326"/>
    </location>
</feature>
<evidence type="ECO:0000256" key="5">
    <source>
        <dbReference type="ARBA" id="ARBA00022692"/>
    </source>
</evidence>
<dbReference type="SUPFAM" id="SSF51246">
    <property type="entry name" value="Rudiment single hybrid motif"/>
    <property type="match status" value="1"/>
</dbReference>
<feature type="transmembrane region" description="Helical" evidence="14">
    <location>
        <begin position="1278"/>
        <end position="1299"/>
    </location>
</feature>
<evidence type="ECO:0000256" key="7">
    <source>
        <dbReference type="ARBA" id="ARBA00022741"/>
    </source>
</evidence>
<dbReference type="Gene3D" id="2.40.50.100">
    <property type="match status" value="1"/>
</dbReference>
<dbReference type="GO" id="GO:0016020">
    <property type="term" value="C:membrane"/>
    <property type="evidence" value="ECO:0007669"/>
    <property type="project" value="UniProtKB-SubCell"/>
</dbReference>
<dbReference type="GO" id="GO:0005524">
    <property type="term" value="F:ATP binding"/>
    <property type="evidence" value="ECO:0007669"/>
    <property type="project" value="UniProtKB-UniRule"/>
</dbReference>
<keyword evidence="4" id="KW-0436">Ligase</keyword>
<keyword evidence="10 14" id="KW-0472">Membrane</keyword>
<dbReference type="InterPro" id="IPR016185">
    <property type="entry name" value="PreATP-grasp_dom_sf"/>
</dbReference>
<evidence type="ECO:0000256" key="14">
    <source>
        <dbReference type="SAM" id="Phobius"/>
    </source>
</evidence>
<dbReference type="FunFam" id="3.20.20.70:FF:000033">
    <property type="entry name" value="Pyruvate carboxylase"/>
    <property type="match status" value="1"/>
</dbReference>
<dbReference type="SUPFAM" id="SSF81321">
    <property type="entry name" value="Family A G protein-coupled receptor-like"/>
    <property type="match status" value="2"/>
</dbReference>
<organism evidence="20 21">
    <name type="scientific">Strongyloides stercoralis</name>
    <name type="common">Threadworm</name>
    <dbReference type="NCBI Taxonomy" id="6248"/>
    <lineage>
        <taxon>Eukaryota</taxon>
        <taxon>Metazoa</taxon>
        <taxon>Ecdysozoa</taxon>
        <taxon>Nematoda</taxon>
        <taxon>Chromadorea</taxon>
        <taxon>Rhabditida</taxon>
        <taxon>Tylenchina</taxon>
        <taxon>Panagrolaimomorpha</taxon>
        <taxon>Strongyloidoidea</taxon>
        <taxon>Strongyloididae</taxon>
        <taxon>Strongyloides</taxon>
    </lineage>
</organism>
<dbReference type="SUPFAM" id="SSF89000">
    <property type="entry name" value="post-HMGL domain-like"/>
    <property type="match status" value="1"/>
</dbReference>
<feature type="transmembrane region" description="Helical" evidence="14">
    <location>
        <begin position="1993"/>
        <end position="2010"/>
    </location>
</feature>
<feature type="region of interest" description="Disordered" evidence="13">
    <location>
        <begin position="502"/>
        <end position="522"/>
    </location>
</feature>
<dbReference type="PANTHER" id="PTHR43778:SF2">
    <property type="entry name" value="PYRUVATE CARBOXYLASE, MITOCHONDRIAL"/>
    <property type="match status" value="1"/>
</dbReference>
<dbReference type="CDD" id="cd06850">
    <property type="entry name" value="biotinyl_domain"/>
    <property type="match status" value="1"/>
</dbReference>
<feature type="transmembrane region" description="Helical" evidence="14">
    <location>
        <begin position="1791"/>
        <end position="1813"/>
    </location>
</feature>
<dbReference type="Pfam" id="PF00289">
    <property type="entry name" value="Biotin_carb_N"/>
    <property type="match status" value="1"/>
</dbReference>
<dbReference type="Gene3D" id="3.20.20.70">
    <property type="entry name" value="Aldolase class I"/>
    <property type="match status" value="1"/>
</dbReference>
<dbReference type="SMART" id="SM00878">
    <property type="entry name" value="Biotin_carb_C"/>
    <property type="match status" value="1"/>
</dbReference>
<evidence type="ECO:0000256" key="6">
    <source>
        <dbReference type="ARBA" id="ARBA00022723"/>
    </source>
</evidence>
<evidence type="ECO:0000259" key="18">
    <source>
        <dbReference type="PROSITE" id="PS50979"/>
    </source>
</evidence>
<feature type="transmembrane region" description="Helical" evidence="14">
    <location>
        <begin position="1905"/>
        <end position="1930"/>
    </location>
</feature>
<feature type="transmembrane region" description="Helical" evidence="14">
    <location>
        <begin position="1503"/>
        <end position="1525"/>
    </location>
</feature>
<feature type="domain" description="ATP-grasp" evidence="17">
    <location>
        <begin position="158"/>
        <end position="355"/>
    </location>
</feature>
<feature type="transmembrane region" description="Helical" evidence="14">
    <location>
        <begin position="1671"/>
        <end position="1698"/>
    </location>
</feature>
<feature type="transmembrane region" description="Helical" evidence="14">
    <location>
        <begin position="1579"/>
        <end position="1601"/>
    </location>
</feature>
<dbReference type="InterPro" id="IPR000891">
    <property type="entry name" value="PYR_CT"/>
</dbReference>
<dbReference type="PROSITE" id="PS50968">
    <property type="entry name" value="BIOTINYL_LIPOYL"/>
    <property type="match status" value="1"/>
</dbReference>
<feature type="transmembrane region" description="Helical" evidence="14">
    <location>
        <begin position="1346"/>
        <end position="1373"/>
    </location>
</feature>
<dbReference type="Proteomes" id="UP000035681">
    <property type="component" value="Unplaced"/>
</dbReference>
<dbReference type="Pfam" id="PF02436">
    <property type="entry name" value="PYC_OADA"/>
    <property type="match status" value="1"/>
</dbReference>
<keyword evidence="5 14" id="KW-0812">Transmembrane</keyword>
<reference evidence="21" key="1">
    <citation type="submission" date="2024-02" db="UniProtKB">
        <authorList>
            <consortium name="WormBaseParasite"/>
        </authorList>
    </citation>
    <scope>IDENTIFICATION</scope>
</reference>
<feature type="domain" description="Biotin carboxylation" evidence="18">
    <location>
        <begin position="38"/>
        <end position="488"/>
    </location>
</feature>
<evidence type="ECO:0000256" key="3">
    <source>
        <dbReference type="ARBA" id="ARBA00013057"/>
    </source>
</evidence>
<dbReference type="InterPro" id="IPR005482">
    <property type="entry name" value="Biotin_COase_C"/>
</dbReference>
<keyword evidence="6" id="KW-0479">Metal-binding</keyword>
<feature type="transmembrane region" description="Helical" evidence="14">
    <location>
        <begin position="1759"/>
        <end position="1779"/>
    </location>
</feature>
<feature type="transmembrane region" description="Helical" evidence="14">
    <location>
        <begin position="1471"/>
        <end position="1491"/>
    </location>
</feature>
<feature type="transmembrane region" description="Helical" evidence="14">
    <location>
        <begin position="1226"/>
        <end position="1247"/>
    </location>
</feature>
<dbReference type="EC" id="6.4.1.1" evidence="3"/>
<dbReference type="InterPro" id="IPR005481">
    <property type="entry name" value="BC-like_N"/>
</dbReference>
<dbReference type="InterPro" id="IPR011764">
    <property type="entry name" value="Biotin_carboxylation_dom"/>
</dbReference>
<keyword evidence="7 12" id="KW-0547">Nucleotide-binding</keyword>
<evidence type="ECO:0000259" key="17">
    <source>
        <dbReference type="PROSITE" id="PS50975"/>
    </source>
</evidence>
<evidence type="ECO:0000256" key="1">
    <source>
        <dbReference type="ARBA" id="ARBA00001953"/>
    </source>
</evidence>
<protein>
    <recommendedName>
        <fullName evidence="3">pyruvate carboxylase</fullName>
        <ecNumber evidence="3">6.4.1.1</ecNumber>
    </recommendedName>
</protein>
<name>A0AAF5CYI7_STRER</name>
<feature type="domain" description="Lipoyl-binding" evidence="16">
    <location>
        <begin position="1092"/>
        <end position="1167"/>
    </location>
</feature>
<evidence type="ECO:0000313" key="21">
    <source>
        <dbReference type="WBParaSite" id="TCONS_00003694.p1"/>
    </source>
</evidence>
<dbReference type="Pfam" id="PF02786">
    <property type="entry name" value="CPSase_L_D2"/>
    <property type="match status" value="1"/>
</dbReference>
<dbReference type="FunFam" id="3.30.470.20:FF:000012">
    <property type="entry name" value="Pyruvate carboxylase"/>
    <property type="match status" value="1"/>
</dbReference>
<feature type="transmembrane region" description="Helical" evidence="14">
    <location>
        <begin position="1190"/>
        <end position="1214"/>
    </location>
</feature>
<dbReference type="NCBIfam" id="NF006761">
    <property type="entry name" value="PRK09282.1"/>
    <property type="match status" value="1"/>
</dbReference>
<evidence type="ECO:0000259" key="15">
    <source>
        <dbReference type="PROSITE" id="PS50262"/>
    </source>
</evidence>
<accession>A0AAF5CYI7</accession>
<dbReference type="PROSITE" id="PS50991">
    <property type="entry name" value="PYR_CT"/>
    <property type="match status" value="1"/>
</dbReference>
<evidence type="ECO:0000313" key="20">
    <source>
        <dbReference type="Proteomes" id="UP000035681"/>
    </source>
</evidence>
<dbReference type="Gene3D" id="3.10.600.10">
    <property type="entry name" value="pyruvate carboxylase f1077a mutant domain"/>
    <property type="match status" value="1"/>
</dbReference>
<dbReference type="SUPFAM" id="SSF51569">
    <property type="entry name" value="Aldolase"/>
    <property type="match status" value="1"/>
</dbReference>
<evidence type="ECO:0000259" key="16">
    <source>
        <dbReference type="PROSITE" id="PS50968"/>
    </source>
</evidence>
<dbReference type="InterPro" id="IPR055268">
    <property type="entry name" value="PCB-like"/>
</dbReference>
<feature type="transmembrane region" description="Helical" evidence="14">
    <location>
        <begin position="1626"/>
        <end position="1650"/>
    </location>
</feature>
<dbReference type="SUPFAM" id="SSF52440">
    <property type="entry name" value="PreATP-grasp domain"/>
    <property type="match status" value="1"/>
</dbReference>
<feature type="domain" description="G-protein coupled receptors family 1 profile" evidence="15">
    <location>
        <begin position="1193"/>
        <end position="1452"/>
    </location>
</feature>
<dbReference type="Pfam" id="PF00364">
    <property type="entry name" value="Biotin_lipoyl"/>
    <property type="match status" value="1"/>
</dbReference>
<feature type="domain" description="Pyruvate carboxyltransferase" evidence="19">
    <location>
        <begin position="552"/>
        <end position="821"/>
    </location>
</feature>
<keyword evidence="11" id="KW-0092">Biotin</keyword>
<keyword evidence="8 12" id="KW-0067">ATP-binding</keyword>
<keyword evidence="9 14" id="KW-1133">Transmembrane helix</keyword>
<feature type="transmembrane region" description="Helical" evidence="14">
    <location>
        <begin position="1545"/>
        <end position="1567"/>
    </location>
</feature>
<dbReference type="Pfam" id="PF02785">
    <property type="entry name" value="Biotin_carb_C"/>
    <property type="match status" value="1"/>
</dbReference>
<dbReference type="InterPro" id="IPR011761">
    <property type="entry name" value="ATP-grasp"/>
</dbReference>
<dbReference type="InterPro" id="IPR000089">
    <property type="entry name" value="Biotin_lipoyl"/>
</dbReference>
<dbReference type="NCBIfam" id="NF009554">
    <property type="entry name" value="PRK12999.1"/>
    <property type="match status" value="1"/>
</dbReference>
<dbReference type="GO" id="GO:0005737">
    <property type="term" value="C:cytoplasm"/>
    <property type="evidence" value="ECO:0007669"/>
    <property type="project" value="TreeGrafter"/>
</dbReference>
<keyword evidence="20" id="KW-1185">Reference proteome</keyword>
<dbReference type="InterPro" id="IPR013785">
    <property type="entry name" value="Aldolase_TIM"/>
</dbReference>
<evidence type="ECO:0000256" key="4">
    <source>
        <dbReference type="ARBA" id="ARBA00022598"/>
    </source>
</evidence>
<dbReference type="SUPFAM" id="SSF56059">
    <property type="entry name" value="Glutathione synthetase ATP-binding domain-like"/>
    <property type="match status" value="1"/>
</dbReference>
<evidence type="ECO:0000256" key="11">
    <source>
        <dbReference type="ARBA" id="ARBA00023267"/>
    </source>
</evidence>
<dbReference type="SUPFAM" id="SSF51230">
    <property type="entry name" value="Single hybrid motif"/>
    <property type="match status" value="1"/>
</dbReference>